<dbReference type="Proteomes" id="UP001362999">
    <property type="component" value="Unassembled WGS sequence"/>
</dbReference>
<comment type="caution">
    <text evidence="1">The sequence shown here is derived from an EMBL/GenBank/DDBJ whole genome shotgun (WGS) entry which is preliminary data.</text>
</comment>
<gene>
    <name evidence="1" type="ORF">R3P38DRAFT_2793685</name>
</gene>
<proteinExistence type="predicted"/>
<dbReference type="AlphaFoldDB" id="A0AAW0ABD9"/>
<protein>
    <submittedName>
        <fullName evidence="1">Uncharacterized protein</fullName>
    </submittedName>
</protein>
<dbReference type="EMBL" id="JAWWNJ010000075">
    <property type="protein sequence ID" value="KAK7006557.1"/>
    <property type="molecule type" value="Genomic_DNA"/>
</dbReference>
<reference evidence="1 2" key="1">
    <citation type="journal article" date="2024" name="J Genomics">
        <title>Draft genome sequencing and assembly of Favolaschia claudopus CIRM-BRFM 2984 isolated from oak limbs.</title>
        <authorList>
            <person name="Navarro D."/>
            <person name="Drula E."/>
            <person name="Chaduli D."/>
            <person name="Cazenave R."/>
            <person name="Ahrendt S."/>
            <person name="Wang J."/>
            <person name="Lipzen A."/>
            <person name="Daum C."/>
            <person name="Barry K."/>
            <person name="Grigoriev I.V."/>
            <person name="Favel A."/>
            <person name="Rosso M.N."/>
            <person name="Martin F."/>
        </authorList>
    </citation>
    <scope>NUCLEOTIDE SEQUENCE [LARGE SCALE GENOMIC DNA]</scope>
    <source>
        <strain evidence="1 2">CIRM-BRFM 2984</strain>
    </source>
</reference>
<organism evidence="1 2">
    <name type="scientific">Favolaschia claudopus</name>
    <dbReference type="NCBI Taxonomy" id="2862362"/>
    <lineage>
        <taxon>Eukaryota</taxon>
        <taxon>Fungi</taxon>
        <taxon>Dikarya</taxon>
        <taxon>Basidiomycota</taxon>
        <taxon>Agaricomycotina</taxon>
        <taxon>Agaricomycetes</taxon>
        <taxon>Agaricomycetidae</taxon>
        <taxon>Agaricales</taxon>
        <taxon>Marasmiineae</taxon>
        <taxon>Mycenaceae</taxon>
        <taxon>Favolaschia</taxon>
    </lineage>
</organism>
<evidence type="ECO:0000313" key="1">
    <source>
        <dbReference type="EMBL" id="KAK7006557.1"/>
    </source>
</evidence>
<accession>A0AAW0ABD9</accession>
<evidence type="ECO:0000313" key="2">
    <source>
        <dbReference type="Proteomes" id="UP001362999"/>
    </source>
</evidence>
<name>A0AAW0ABD9_9AGAR</name>
<keyword evidence="2" id="KW-1185">Reference proteome</keyword>
<sequence>MDLPSYTVYGKPWAFSRGPIYKIYDLYRKFTAHSLTQPNKFNVLYSGPLLSHRGSIFGVKPRQSEVEHPKKEIKEFSSPFIQHMYPGHALHIPPIPARIASLKLSDQSTKTLTRYTEVSMLFEPQYSEANAPPPTKIIVCSACSSHQHRQKDCPKIVVRFPRRICTEIFVSFLYVKLACVLFSHPFYALVKDERVSVGSTYLPVVASVSQVISGLKFGVIG</sequence>